<dbReference type="AlphaFoldDB" id="A0A6C0HIF0"/>
<organism evidence="1">
    <name type="scientific">viral metagenome</name>
    <dbReference type="NCBI Taxonomy" id="1070528"/>
    <lineage>
        <taxon>unclassified sequences</taxon>
        <taxon>metagenomes</taxon>
        <taxon>organismal metagenomes</taxon>
    </lineage>
</organism>
<sequence length="92" mass="10374">MSNETNTTNTEVSQLMSEDGTQTLEVEIMLSVKQQLEIMPVNKQTPDYFSILKGVHKYLHKHCNHAIVSDLIDINPDKSMTISYCTICGNTL</sequence>
<proteinExistence type="predicted"/>
<protein>
    <submittedName>
        <fullName evidence="1">Uncharacterized protein</fullName>
    </submittedName>
</protein>
<reference evidence="1" key="1">
    <citation type="journal article" date="2020" name="Nature">
        <title>Giant virus diversity and host interactions through global metagenomics.</title>
        <authorList>
            <person name="Schulz F."/>
            <person name="Roux S."/>
            <person name="Paez-Espino D."/>
            <person name="Jungbluth S."/>
            <person name="Walsh D.A."/>
            <person name="Denef V.J."/>
            <person name="McMahon K.D."/>
            <person name="Konstantinidis K.T."/>
            <person name="Eloe-Fadrosh E.A."/>
            <person name="Kyrpides N.C."/>
            <person name="Woyke T."/>
        </authorList>
    </citation>
    <scope>NUCLEOTIDE SEQUENCE</scope>
    <source>
        <strain evidence="1">GVMAG-M-3300023184-105</strain>
    </source>
</reference>
<dbReference type="EMBL" id="MN739956">
    <property type="protein sequence ID" value="QHT79876.1"/>
    <property type="molecule type" value="Genomic_DNA"/>
</dbReference>
<name>A0A6C0HIF0_9ZZZZ</name>
<evidence type="ECO:0000313" key="1">
    <source>
        <dbReference type="EMBL" id="QHT79876.1"/>
    </source>
</evidence>
<accession>A0A6C0HIF0</accession>